<dbReference type="EMBL" id="BMAO01007623">
    <property type="protein sequence ID" value="GFR17307.1"/>
    <property type="molecule type" value="Genomic_DNA"/>
</dbReference>
<evidence type="ECO:0000313" key="2">
    <source>
        <dbReference type="Proteomes" id="UP000887116"/>
    </source>
</evidence>
<proteinExistence type="predicted"/>
<dbReference type="AlphaFoldDB" id="A0A8X6LQW0"/>
<comment type="caution">
    <text evidence="1">The sequence shown here is derived from an EMBL/GenBank/DDBJ whole genome shotgun (WGS) entry which is preliminary data.</text>
</comment>
<protein>
    <submittedName>
        <fullName evidence="1">Uncharacterized protein</fullName>
    </submittedName>
</protein>
<dbReference type="Proteomes" id="UP000887116">
    <property type="component" value="Unassembled WGS sequence"/>
</dbReference>
<gene>
    <name evidence="1" type="ORF">TNCT_521031</name>
</gene>
<organism evidence="1 2">
    <name type="scientific">Trichonephila clavata</name>
    <name type="common">Joro spider</name>
    <name type="synonym">Nephila clavata</name>
    <dbReference type="NCBI Taxonomy" id="2740835"/>
    <lineage>
        <taxon>Eukaryota</taxon>
        <taxon>Metazoa</taxon>
        <taxon>Ecdysozoa</taxon>
        <taxon>Arthropoda</taxon>
        <taxon>Chelicerata</taxon>
        <taxon>Arachnida</taxon>
        <taxon>Araneae</taxon>
        <taxon>Araneomorphae</taxon>
        <taxon>Entelegynae</taxon>
        <taxon>Araneoidea</taxon>
        <taxon>Nephilidae</taxon>
        <taxon>Trichonephila</taxon>
    </lineage>
</organism>
<reference evidence="1" key="1">
    <citation type="submission" date="2020-07" db="EMBL/GenBank/DDBJ databases">
        <title>Multicomponent nature underlies the extraordinary mechanical properties of spider dragline silk.</title>
        <authorList>
            <person name="Kono N."/>
            <person name="Nakamura H."/>
            <person name="Mori M."/>
            <person name="Yoshida Y."/>
            <person name="Ohtoshi R."/>
            <person name="Malay A.D."/>
            <person name="Moran D.A.P."/>
            <person name="Tomita M."/>
            <person name="Numata K."/>
            <person name="Arakawa K."/>
        </authorList>
    </citation>
    <scope>NUCLEOTIDE SEQUENCE</scope>
</reference>
<evidence type="ECO:0000313" key="1">
    <source>
        <dbReference type="EMBL" id="GFR17307.1"/>
    </source>
</evidence>
<name>A0A8X6LQW0_TRICU</name>
<accession>A0A8X6LQW0</accession>
<sequence>MDDNSAPSYYKARDMDILNNWQGRHEIVPFFSFGLERGSFHSNLRTQSFCNSNLALVKFGLMNPSGSNKRRIMDEASLLMYESWQFTTVLKEK</sequence>
<keyword evidence="2" id="KW-1185">Reference proteome</keyword>